<evidence type="ECO:0000256" key="2">
    <source>
        <dbReference type="SAM" id="Phobius"/>
    </source>
</evidence>
<accession>A0A239CC09</accession>
<keyword evidence="4" id="KW-1185">Reference proteome</keyword>
<keyword evidence="2" id="KW-1133">Transmembrane helix</keyword>
<reference evidence="3 4" key="1">
    <citation type="submission" date="2017-06" db="EMBL/GenBank/DDBJ databases">
        <authorList>
            <person name="Kim H.J."/>
            <person name="Triplett B.A."/>
        </authorList>
    </citation>
    <scope>NUCLEOTIDE SEQUENCE [LARGE SCALE GENOMIC DNA]</scope>
    <source>
        <strain evidence="3 4">DSM 25597</strain>
    </source>
</reference>
<dbReference type="Proteomes" id="UP000198379">
    <property type="component" value="Unassembled WGS sequence"/>
</dbReference>
<evidence type="ECO:0000313" key="4">
    <source>
        <dbReference type="Proteomes" id="UP000198379"/>
    </source>
</evidence>
<dbReference type="EMBL" id="FZNY01000007">
    <property type="protein sequence ID" value="SNS17198.1"/>
    <property type="molecule type" value="Genomic_DNA"/>
</dbReference>
<feature type="compositionally biased region" description="Basic and acidic residues" evidence="1">
    <location>
        <begin position="125"/>
        <end position="134"/>
    </location>
</feature>
<evidence type="ECO:0000313" key="3">
    <source>
        <dbReference type="EMBL" id="SNS17198.1"/>
    </source>
</evidence>
<feature type="transmembrane region" description="Helical" evidence="2">
    <location>
        <begin position="45"/>
        <end position="65"/>
    </location>
</feature>
<proteinExistence type="predicted"/>
<organism evidence="3 4">
    <name type="scientific">Dokdonia pacifica</name>
    <dbReference type="NCBI Taxonomy" id="1627892"/>
    <lineage>
        <taxon>Bacteria</taxon>
        <taxon>Pseudomonadati</taxon>
        <taxon>Bacteroidota</taxon>
        <taxon>Flavobacteriia</taxon>
        <taxon>Flavobacteriales</taxon>
        <taxon>Flavobacteriaceae</taxon>
        <taxon>Dokdonia</taxon>
    </lineage>
</organism>
<sequence>MAPIKLEDNMKERLEERTIEPTMAAWDKISSKLDVEQGTKKNRRLLWMSIAASFVGGALIALFVFQNMDTMDTSPEIVNTDTDNESLFLDPTEETVKDQEIKNQNLQQLEEAVVQETSTSTQELEAEKQKDKTKSVSKQNIKTASSGINERTAIAQNDKETTSVNQETAIVSVQKQKSQNAVALKDPKDLEKIIIQNTEETVAQVENKESATDAEIETLLKNAQRDIISKQIFNQNTNTVDANALLLDVEAEVAPTSFRNKIFEVIAEGYEKAKDAVVNRNN</sequence>
<keyword evidence="2" id="KW-0472">Membrane</keyword>
<evidence type="ECO:0000256" key="1">
    <source>
        <dbReference type="SAM" id="MobiDB-lite"/>
    </source>
</evidence>
<gene>
    <name evidence="3" type="ORF">SAMN06265376_107218</name>
</gene>
<feature type="region of interest" description="Disordered" evidence="1">
    <location>
        <begin position="117"/>
        <end position="143"/>
    </location>
</feature>
<dbReference type="RefSeq" id="WP_089373212.1">
    <property type="nucleotide sequence ID" value="NZ_BMEP01000004.1"/>
</dbReference>
<dbReference type="AlphaFoldDB" id="A0A239CC09"/>
<protein>
    <submittedName>
        <fullName evidence="3">Uncharacterized protein</fullName>
    </submittedName>
</protein>
<name>A0A239CC09_9FLAO</name>
<keyword evidence="2" id="KW-0812">Transmembrane</keyword>
<dbReference type="OrthoDB" id="1247025at2"/>